<comment type="caution">
    <text evidence="1">The sequence shown here is derived from an EMBL/GenBank/DDBJ whole genome shotgun (WGS) entry which is preliminary data.</text>
</comment>
<evidence type="ECO:0000313" key="2">
    <source>
        <dbReference type="Proteomes" id="UP000199598"/>
    </source>
</evidence>
<organism evidence="1 2">
    <name type="scientific">Pseudovibrio ascidiaceicola</name>
    <dbReference type="NCBI Taxonomy" id="285279"/>
    <lineage>
        <taxon>Bacteria</taxon>
        <taxon>Pseudomonadati</taxon>
        <taxon>Pseudomonadota</taxon>
        <taxon>Alphaproteobacteria</taxon>
        <taxon>Hyphomicrobiales</taxon>
        <taxon>Stappiaceae</taxon>
        <taxon>Pseudovibrio</taxon>
    </lineage>
</organism>
<sequence>MRPMTSNLFSTNVDLSSGPVAPLAMPVQDLSADDSWLVLIWRRLRFGRSTSALPSKRTRLQKAISTFSER</sequence>
<protein>
    <submittedName>
        <fullName evidence="1">Uncharacterized protein</fullName>
    </submittedName>
</protein>
<evidence type="ECO:0000313" key="1">
    <source>
        <dbReference type="EMBL" id="SFL08030.1"/>
    </source>
</evidence>
<dbReference type="EMBL" id="FOSK01000016">
    <property type="protein sequence ID" value="SFL08030.1"/>
    <property type="molecule type" value="Genomic_DNA"/>
</dbReference>
<proteinExistence type="predicted"/>
<accession>A0A1I4ESE3</accession>
<gene>
    <name evidence="1" type="ORF">SAMN04488518_11610</name>
</gene>
<keyword evidence="2" id="KW-1185">Reference proteome</keyword>
<name>A0A1I4ESE3_9HYPH</name>
<dbReference type="Proteomes" id="UP000199598">
    <property type="component" value="Unassembled WGS sequence"/>
</dbReference>
<reference evidence="1 2" key="1">
    <citation type="submission" date="2016-10" db="EMBL/GenBank/DDBJ databases">
        <authorList>
            <person name="Varghese N."/>
            <person name="Submissions S."/>
        </authorList>
    </citation>
    <scope>NUCLEOTIDE SEQUENCE [LARGE SCALE GENOMIC DNA]</scope>
    <source>
        <strain evidence="1 2">DSM 16392</strain>
    </source>
</reference>